<organism evidence="1 2">
    <name type="scientific">Decorospora gaudefroyi</name>
    <dbReference type="NCBI Taxonomy" id="184978"/>
    <lineage>
        <taxon>Eukaryota</taxon>
        <taxon>Fungi</taxon>
        <taxon>Dikarya</taxon>
        <taxon>Ascomycota</taxon>
        <taxon>Pezizomycotina</taxon>
        <taxon>Dothideomycetes</taxon>
        <taxon>Pleosporomycetidae</taxon>
        <taxon>Pleosporales</taxon>
        <taxon>Pleosporineae</taxon>
        <taxon>Pleosporaceae</taxon>
        <taxon>Decorospora</taxon>
    </lineage>
</organism>
<accession>A0A6A5K1F9</accession>
<evidence type="ECO:0000313" key="1">
    <source>
        <dbReference type="EMBL" id="KAF1828022.1"/>
    </source>
</evidence>
<keyword evidence="2" id="KW-1185">Reference proteome</keyword>
<name>A0A6A5K1F9_9PLEO</name>
<evidence type="ECO:0000313" key="2">
    <source>
        <dbReference type="Proteomes" id="UP000800040"/>
    </source>
</evidence>
<gene>
    <name evidence="1" type="ORF">BDW02DRAFT_575187</name>
</gene>
<dbReference type="Proteomes" id="UP000800040">
    <property type="component" value="Unassembled WGS sequence"/>
</dbReference>
<reference evidence="1" key="1">
    <citation type="submission" date="2020-01" db="EMBL/GenBank/DDBJ databases">
        <authorList>
            <consortium name="DOE Joint Genome Institute"/>
            <person name="Haridas S."/>
            <person name="Albert R."/>
            <person name="Binder M."/>
            <person name="Bloem J."/>
            <person name="Labutti K."/>
            <person name="Salamov A."/>
            <person name="Andreopoulos B."/>
            <person name="Baker S.E."/>
            <person name="Barry K."/>
            <person name="Bills G."/>
            <person name="Bluhm B.H."/>
            <person name="Cannon C."/>
            <person name="Castanera R."/>
            <person name="Culley D.E."/>
            <person name="Daum C."/>
            <person name="Ezra D."/>
            <person name="Gonzalez J.B."/>
            <person name="Henrissat B."/>
            <person name="Kuo A."/>
            <person name="Liang C."/>
            <person name="Lipzen A."/>
            <person name="Lutzoni F."/>
            <person name="Magnuson J."/>
            <person name="Mondo S."/>
            <person name="Nolan M."/>
            <person name="Ohm R."/>
            <person name="Pangilinan J."/>
            <person name="Park H.-J."/>
            <person name="Ramirez L."/>
            <person name="Alfaro M."/>
            <person name="Sun H."/>
            <person name="Tritt A."/>
            <person name="Yoshinaga Y."/>
            <person name="Zwiers L.-H."/>
            <person name="Turgeon B.G."/>
            <person name="Goodwin S.B."/>
            <person name="Spatafora J.W."/>
            <person name="Crous P.W."/>
            <person name="Grigoriev I.V."/>
        </authorList>
    </citation>
    <scope>NUCLEOTIDE SEQUENCE</scope>
    <source>
        <strain evidence="1">P77</strain>
    </source>
</reference>
<proteinExistence type="predicted"/>
<sequence>MRAVCDTGSPALALLGSGIGSSCSGTGPSRRWLWLTSALVTHPTSSPSRTC</sequence>
<dbReference type="EMBL" id="ML975770">
    <property type="protein sequence ID" value="KAF1828022.1"/>
    <property type="molecule type" value="Genomic_DNA"/>
</dbReference>
<dbReference type="PROSITE" id="PS51257">
    <property type="entry name" value="PROKAR_LIPOPROTEIN"/>
    <property type="match status" value="1"/>
</dbReference>
<dbReference type="AlphaFoldDB" id="A0A6A5K1F9"/>
<protein>
    <submittedName>
        <fullName evidence="1">Uncharacterized protein</fullName>
    </submittedName>
</protein>